<dbReference type="InterPro" id="IPR050681">
    <property type="entry name" value="CDF/SLC30A"/>
</dbReference>
<dbReference type="InterPro" id="IPR002524">
    <property type="entry name" value="Cation_efflux"/>
</dbReference>
<dbReference type="NCBIfam" id="TIGR01297">
    <property type="entry name" value="CDF"/>
    <property type="match status" value="1"/>
</dbReference>
<keyword evidence="4 5" id="KW-0472">Membrane</keyword>
<reference evidence="7 8" key="1">
    <citation type="journal article" date="2016" name="Nat. Commun.">
        <title>Thousands of microbial genomes shed light on interconnected biogeochemical processes in an aquifer system.</title>
        <authorList>
            <person name="Anantharaman K."/>
            <person name="Brown C.T."/>
            <person name="Hug L.A."/>
            <person name="Sharon I."/>
            <person name="Castelle C.J."/>
            <person name="Probst A.J."/>
            <person name="Thomas B.C."/>
            <person name="Singh A."/>
            <person name="Wilkins M.J."/>
            <person name="Karaoz U."/>
            <person name="Brodie E.L."/>
            <person name="Williams K.H."/>
            <person name="Hubbard S.S."/>
            <person name="Banfield J.F."/>
        </authorList>
    </citation>
    <scope>NUCLEOTIDE SEQUENCE [LARGE SCALE GENOMIC DNA]</scope>
</reference>
<protein>
    <recommendedName>
        <fullName evidence="6">Cation efflux protein transmembrane domain-containing protein</fullName>
    </recommendedName>
</protein>
<organism evidence="7 8">
    <name type="scientific">Candidatus Yonathbacteria bacterium RIFOXYD1_FULL_52_36</name>
    <dbReference type="NCBI Taxonomy" id="1802730"/>
    <lineage>
        <taxon>Bacteria</taxon>
        <taxon>Candidatus Yonathiibacteriota</taxon>
    </lineage>
</organism>
<dbReference type="EMBL" id="MHUZ01000010">
    <property type="protein sequence ID" value="OHA86056.1"/>
    <property type="molecule type" value="Genomic_DNA"/>
</dbReference>
<dbReference type="Proteomes" id="UP000178168">
    <property type="component" value="Unassembled WGS sequence"/>
</dbReference>
<accession>A0A1G2SM59</accession>
<dbReference type="AlphaFoldDB" id="A0A1G2SM59"/>
<feature type="transmembrane region" description="Helical" evidence="5">
    <location>
        <begin position="155"/>
        <end position="176"/>
    </location>
</feature>
<feature type="transmembrane region" description="Helical" evidence="5">
    <location>
        <begin position="55"/>
        <end position="75"/>
    </location>
</feature>
<evidence type="ECO:0000313" key="7">
    <source>
        <dbReference type="EMBL" id="OHA86056.1"/>
    </source>
</evidence>
<dbReference type="SUPFAM" id="SSF161111">
    <property type="entry name" value="Cation efflux protein transmembrane domain-like"/>
    <property type="match status" value="1"/>
</dbReference>
<sequence length="196" mass="21587">MFILLLEIGGGIISNSLALLADAGHVATDLGALTTGLFVSYIVRRTKNEQFYRAGGWIVIGLLLVVAVWIFVEAIDRLWHLDTHEVQGGWMLIVAAIGAVLNRVQHQILHRLDSGHAMHRGLIVHVHSDYLQSIVVIIGAGIIVLGSWAGVDLRIVDSVLSFGIAIWIVWQAYLLINELNAGDHEHASSHHNHHHH</sequence>
<proteinExistence type="predicted"/>
<dbReference type="STRING" id="1802730.A2591_01535"/>
<dbReference type="GO" id="GO:0005886">
    <property type="term" value="C:plasma membrane"/>
    <property type="evidence" value="ECO:0007669"/>
    <property type="project" value="TreeGrafter"/>
</dbReference>
<feature type="transmembrane region" description="Helical" evidence="5">
    <location>
        <begin position="23"/>
        <end position="43"/>
    </location>
</feature>
<dbReference type="InterPro" id="IPR058533">
    <property type="entry name" value="Cation_efflux_TM"/>
</dbReference>
<feature type="transmembrane region" description="Helical" evidence="5">
    <location>
        <begin position="87"/>
        <end position="104"/>
    </location>
</feature>
<dbReference type="Pfam" id="PF01545">
    <property type="entry name" value="Cation_efflux"/>
    <property type="match status" value="1"/>
</dbReference>
<gene>
    <name evidence="7" type="ORF">A2591_01535</name>
</gene>
<keyword evidence="2 5" id="KW-0812">Transmembrane</keyword>
<comment type="caution">
    <text evidence="7">The sequence shown here is derived from an EMBL/GenBank/DDBJ whole genome shotgun (WGS) entry which is preliminary data.</text>
</comment>
<evidence type="ECO:0000256" key="3">
    <source>
        <dbReference type="ARBA" id="ARBA00022989"/>
    </source>
</evidence>
<dbReference type="GO" id="GO:0005385">
    <property type="term" value="F:zinc ion transmembrane transporter activity"/>
    <property type="evidence" value="ECO:0007669"/>
    <property type="project" value="TreeGrafter"/>
</dbReference>
<dbReference type="PANTHER" id="PTHR11562:SF17">
    <property type="entry name" value="RE54080P-RELATED"/>
    <property type="match status" value="1"/>
</dbReference>
<evidence type="ECO:0000256" key="1">
    <source>
        <dbReference type="ARBA" id="ARBA00004141"/>
    </source>
</evidence>
<feature type="domain" description="Cation efflux protein transmembrane" evidence="6">
    <location>
        <begin position="2"/>
        <end position="176"/>
    </location>
</feature>
<dbReference type="InterPro" id="IPR027469">
    <property type="entry name" value="Cation_efflux_TMD_sf"/>
</dbReference>
<comment type="subcellular location">
    <subcellularLocation>
        <location evidence="1">Membrane</location>
        <topology evidence="1">Multi-pass membrane protein</topology>
    </subcellularLocation>
</comment>
<evidence type="ECO:0000256" key="5">
    <source>
        <dbReference type="SAM" id="Phobius"/>
    </source>
</evidence>
<evidence type="ECO:0000259" key="6">
    <source>
        <dbReference type="Pfam" id="PF01545"/>
    </source>
</evidence>
<evidence type="ECO:0000256" key="2">
    <source>
        <dbReference type="ARBA" id="ARBA00022692"/>
    </source>
</evidence>
<dbReference type="Gene3D" id="1.20.1510.10">
    <property type="entry name" value="Cation efflux protein transmembrane domain"/>
    <property type="match status" value="1"/>
</dbReference>
<feature type="transmembrane region" description="Helical" evidence="5">
    <location>
        <begin position="130"/>
        <end position="149"/>
    </location>
</feature>
<keyword evidence="3 5" id="KW-1133">Transmembrane helix</keyword>
<dbReference type="PANTHER" id="PTHR11562">
    <property type="entry name" value="CATION EFFLUX PROTEIN/ ZINC TRANSPORTER"/>
    <property type="match status" value="1"/>
</dbReference>
<evidence type="ECO:0000256" key="4">
    <source>
        <dbReference type="ARBA" id="ARBA00023136"/>
    </source>
</evidence>
<name>A0A1G2SM59_9BACT</name>
<evidence type="ECO:0000313" key="8">
    <source>
        <dbReference type="Proteomes" id="UP000178168"/>
    </source>
</evidence>